<dbReference type="SUPFAM" id="SSF55781">
    <property type="entry name" value="GAF domain-like"/>
    <property type="match status" value="1"/>
</dbReference>
<evidence type="ECO:0000256" key="1">
    <source>
        <dbReference type="ARBA" id="ARBA00023015"/>
    </source>
</evidence>
<accession>A0A318HD08</accession>
<dbReference type="PANTHER" id="PTHR30136">
    <property type="entry name" value="HELIX-TURN-HELIX TRANSCRIPTIONAL REGULATOR, ICLR FAMILY"/>
    <property type="match status" value="1"/>
</dbReference>
<dbReference type="GO" id="GO:0045892">
    <property type="term" value="P:negative regulation of DNA-templated transcription"/>
    <property type="evidence" value="ECO:0007669"/>
    <property type="project" value="TreeGrafter"/>
</dbReference>
<evidence type="ECO:0000313" key="7">
    <source>
        <dbReference type="Proteomes" id="UP000247781"/>
    </source>
</evidence>
<dbReference type="InterPro" id="IPR029016">
    <property type="entry name" value="GAF-like_dom_sf"/>
</dbReference>
<dbReference type="SUPFAM" id="SSF46785">
    <property type="entry name" value="Winged helix' DNA-binding domain"/>
    <property type="match status" value="1"/>
</dbReference>
<dbReference type="InterPro" id="IPR036390">
    <property type="entry name" value="WH_DNA-bd_sf"/>
</dbReference>
<reference evidence="6 7" key="2">
    <citation type="submission" date="2018-06" db="EMBL/GenBank/DDBJ databases">
        <title>Sequencing of bacterial isolates from soil warming experiment in Harvard Forest, Massachusetts, USA.</title>
        <authorList>
            <person name="Deangelis K.PhD."/>
        </authorList>
    </citation>
    <scope>NUCLEOTIDE SEQUENCE [LARGE SCALE GENOMIC DNA]</scope>
    <source>
        <strain evidence="6 7">GAS496</strain>
    </source>
</reference>
<protein>
    <submittedName>
        <fullName evidence="6">DNA-binding IclR family transcriptional regulator</fullName>
    </submittedName>
</protein>
<dbReference type="Gene3D" id="1.10.10.10">
    <property type="entry name" value="Winged helix-like DNA-binding domain superfamily/Winged helix DNA-binding domain"/>
    <property type="match status" value="1"/>
</dbReference>
<dbReference type="InterPro" id="IPR005471">
    <property type="entry name" value="Tscrpt_reg_IclR_N"/>
</dbReference>
<dbReference type="InterPro" id="IPR036388">
    <property type="entry name" value="WH-like_DNA-bd_sf"/>
</dbReference>
<dbReference type="Proteomes" id="UP000247781">
    <property type="component" value="Unassembled WGS sequence"/>
</dbReference>
<keyword evidence="1" id="KW-0805">Transcription regulation</keyword>
<gene>
    <name evidence="6" type="ORF">C8E89_11321</name>
</gene>
<organism evidence="6 7">
    <name type="scientific">Mycolicibacterium moriokaense</name>
    <dbReference type="NCBI Taxonomy" id="39691"/>
    <lineage>
        <taxon>Bacteria</taxon>
        <taxon>Bacillati</taxon>
        <taxon>Actinomycetota</taxon>
        <taxon>Actinomycetes</taxon>
        <taxon>Mycobacteriales</taxon>
        <taxon>Mycobacteriaceae</taxon>
        <taxon>Mycolicibacterium</taxon>
    </lineage>
</organism>
<dbReference type="PROSITE" id="PS51078">
    <property type="entry name" value="ICLR_ED"/>
    <property type="match status" value="1"/>
</dbReference>
<evidence type="ECO:0000256" key="3">
    <source>
        <dbReference type="ARBA" id="ARBA00023163"/>
    </source>
</evidence>
<dbReference type="PANTHER" id="PTHR30136:SF39">
    <property type="entry name" value="TRANSCRIPTIONAL REGULATORY PROTEIN"/>
    <property type="match status" value="1"/>
</dbReference>
<reference evidence="7" key="1">
    <citation type="submission" date="2018-05" db="EMBL/GenBank/DDBJ databases">
        <authorList>
            <person name="Deangelis K."/>
            <person name="Huntemann M."/>
            <person name="Clum A."/>
            <person name="Pillay M."/>
            <person name="Palaniappan K."/>
            <person name="Varghese N."/>
            <person name="Mikhailova N."/>
            <person name="Stamatis D."/>
            <person name="Reddy T."/>
            <person name="Daum C."/>
            <person name="Shapiro N."/>
            <person name="Ivanova N."/>
            <person name="Kyrpides N."/>
            <person name="Woyke T."/>
        </authorList>
    </citation>
    <scope>NUCLEOTIDE SEQUENCE [LARGE SCALE GENOMIC DNA]</scope>
    <source>
        <strain evidence="7">GAS496</strain>
    </source>
</reference>
<evidence type="ECO:0000259" key="5">
    <source>
        <dbReference type="PROSITE" id="PS51078"/>
    </source>
</evidence>
<dbReference type="EMBL" id="QJJU01000013">
    <property type="protein sequence ID" value="PXX06509.1"/>
    <property type="molecule type" value="Genomic_DNA"/>
</dbReference>
<proteinExistence type="predicted"/>
<feature type="domain" description="IclR-ED" evidence="5">
    <location>
        <begin position="86"/>
        <end position="305"/>
    </location>
</feature>
<keyword evidence="2 6" id="KW-0238">DNA-binding</keyword>
<dbReference type="GO" id="GO:0003700">
    <property type="term" value="F:DNA-binding transcription factor activity"/>
    <property type="evidence" value="ECO:0007669"/>
    <property type="project" value="TreeGrafter"/>
</dbReference>
<dbReference type="Pfam" id="PF09339">
    <property type="entry name" value="HTH_IclR"/>
    <property type="match status" value="1"/>
</dbReference>
<dbReference type="Pfam" id="PF01614">
    <property type="entry name" value="IclR_C"/>
    <property type="match status" value="1"/>
</dbReference>
<dbReference type="OrthoDB" id="4775040at2"/>
<dbReference type="PROSITE" id="PS51077">
    <property type="entry name" value="HTH_ICLR"/>
    <property type="match status" value="1"/>
</dbReference>
<dbReference type="SMART" id="SM00346">
    <property type="entry name" value="HTH_ICLR"/>
    <property type="match status" value="1"/>
</dbReference>
<comment type="caution">
    <text evidence="6">The sequence shown here is derived from an EMBL/GenBank/DDBJ whole genome shotgun (WGS) entry which is preliminary data.</text>
</comment>
<evidence type="ECO:0000259" key="4">
    <source>
        <dbReference type="PROSITE" id="PS51077"/>
    </source>
</evidence>
<evidence type="ECO:0000256" key="2">
    <source>
        <dbReference type="ARBA" id="ARBA00023125"/>
    </source>
</evidence>
<name>A0A318HD08_9MYCO</name>
<dbReference type="InterPro" id="IPR014757">
    <property type="entry name" value="Tscrpt_reg_IclR_C"/>
</dbReference>
<keyword evidence="7" id="KW-1185">Reference proteome</keyword>
<evidence type="ECO:0000313" key="6">
    <source>
        <dbReference type="EMBL" id="PXX06509.1"/>
    </source>
</evidence>
<keyword evidence="3" id="KW-0804">Transcription</keyword>
<dbReference type="AlphaFoldDB" id="A0A318HD08"/>
<dbReference type="GO" id="GO:0003677">
    <property type="term" value="F:DNA binding"/>
    <property type="evidence" value="ECO:0007669"/>
    <property type="project" value="UniProtKB-KW"/>
</dbReference>
<feature type="domain" description="HTH iclR-type" evidence="4">
    <location>
        <begin position="27"/>
        <end position="90"/>
    </location>
</feature>
<dbReference type="Gene3D" id="3.30.450.40">
    <property type="match status" value="1"/>
</dbReference>
<dbReference type="InterPro" id="IPR050707">
    <property type="entry name" value="HTH_MetabolicPath_Reg"/>
</dbReference>
<sequence length="305" mass="32987">MIRIFDIPFDIVTLNLDVRGKDRQAPSPPTERVIAVMHLLAADPERSLSLAEISRSLGISRATGHAILATLAHHQWVVRHEPTAGYSWGPAIGALAQPTNGSEFRPVLQELSDTVGAQVFLARREDASLVVTDSVGDSLAAPRIKSGLRMPLVAPFGRDYVAWACDKDIKSWLEGIGTPSVRLRRRLTAVLAQVRQRGYVIERHSREYVRVFVALRALAADGEPDPITARLAGAFADLTLVDYLPDEVEDGVHQIATISVPIKDGDGVVAMSITAAPFGPLTSAEVRAIGSAVRDAAQKIENRLS</sequence>